<evidence type="ECO:0000313" key="2">
    <source>
        <dbReference type="EMBL" id="EDR00823.1"/>
    </source>
</evidence>
<feature type="signal peptide" evidence="1">
    <location>
        <begin position="1"/>
        <end position="23"/>
    </location>
</feature>
<evidence type="ECO:0000256" key="1">
    <source>
        <dbReference type="SAM" id="SignalP"/>
    </source>
</evidence>
<dbReference type="KEGG" id="lbc:LACBIDRAFT_333890"/>
<dbReference type="Proteomes" id="UP000001194">
    <property type="component" value="Unassembled WGS sequence"/>
</dbReference>
<name>B0DXE7_LACBS</name>
<feature type="chain" id="PRO_5002747381" evidence="1">
    <location>
        <begin position="24"/>
        <end position="252"/>
    </location>
</feature>
<dbReference type="HOGENOM" id="CLU_1102955_0_0_1"/>
<dbReference type="AlphaFoldDB" id="B0DXE7"/>
<accession>B0DXE7</accession>
<keyword evidence="3" id="KW-1185">Reference proteome</keyword>
<sequence>MRIRPIQTQTELVLSSLWGLVQLLLNLPNPPVPLLPPHLLLLKRMLHPINSFVHILINFIDNPSNPLPHLAQFSLTREPASLNRYALQRKSAVWDNAPNHATRPYAGWFRGVWEGRKENKQNDEEKVLDVITPHEPIPDWRNEGDYNCKVEFVPCAGSNLLRWRLILILLILITRRPTLILRFEAHIRVLFLPVFPSQKFFRSERVQGGRAVVFQFCVVCQEASFTILRWLRLLHVHNRLDRAVCKWTCLRN</sequence>
<proteinExistence type="predicted"/>
<dbReference type="RefSeq" id="XP_001888615.1">
    <property type="nucleotide sequence ID" value="XM_001888580.1"/>
</dbReference>
<dbReference type="EMBL" id="DS547146">
    <property type="protein sequence ID" value="EDR00823.1"/>
    <property type="molecule type" value="Genomic_DNA"/>
</dbReference>
<keyword evidence="1" id="KW-0732">Signal</keyword>
<protein>
    <submittedName>
        <fullName evidence="2">Predicted protein</fullName>
    </submittedName>
</protein>
<dbReference type="InParanoid" id="B0DXE7"/>
<gene>
    <name evidence="2" type="ORF">LACBIDRAFT_333890</name>
</gene>
<evidence type="ECO:0000313" key="3">
    <source>
        <dbReference type="Proteomes" id="UP000001194"/>
    </source>
</evidence>
<reference evidence="2 3" key="1">
    <citation type="journal article" date="2008" name="Nature">
        <title>The genome of Laccaria bicolor provides insights into mycorrhizal symbiosis.</title>
        <authorList>
            <person name="Martin F."/>
            <person name="Aerts A."/>
            <person name="Ahren D."/>
            <person name="Brun A."/>
            <person name="Danchin E.G.J."/>
            <person name="Duchaussoy F."/>
            <person name="Gibon J."/>
            <person name="Kohler A."/>
            <person name="Lindquist E."/>
            <person name="Pereda V."/>
            <person name="Salamov A."/>
            <person name="Shapiro H.J."/>
            <person name="Wuyts J."/>
            <person name="Blaudez D."/>
            <person name="Buee M."/>
            <person name="Brokstein P."/>
            <person name="Canbaeck B."/>
            <person name="Cohen D."/>
            <person name="Courty P.E."/>
            <person name="Coutinho P.M."/>
            <person name="Delaruelle C."/>
            <person name="Detter J.C."/>
            <person name="Deveau A."/>
            <person name="DiFazio S."/>
            <person name="Duplessis S."/>
            <person name="Fraissinet-Tachet L."/>
            <person name="Lucic E."/>
            <person name="Frey-Klett P."/>
            <person name="Fourrey C."/>
            <person name="Feussner I."/>
            <person name="Gay G."/>
            <person name="Grimwood J."/>
            <person name="Hoegger P.J."/>
            <person name="Jain P."/>
            <person name="Kilaru S."/>
            <person name="Labbe J."/>
            <person name="Lin Y.C."/>
            <person name="Legue V."/>
            <person name="Le Tacon F."/>
            <person name="Marmeisse R."/>
            <person name="Melayah D."/>
            <person name="Montanini B."/>
            <person name="Muratet M."/>
            <person name="Nehls U."/>
            <person name="Niculita-Hirzel H."/>
            <person name="Oudot-Le Secq M.P."/>
            <person name="Peter M."/>
            <person name="Quesneville H."/>
            <person name="Rajashekar B."/>
            <person name="Reich M."/>
            <person name="Rouhier N."/>
            <person name="Schmutz J."/>
            <person name="Yin T."/>
            <person name="Chalot M."/>
            <person name="Henrissat B."/>
            <person name="Kuees U."/>
            <person name="Lucas S."/>
            <person name="Van de Peer Y."/>
            <person name="Podila G.K."/>
            <person name="Polle A."/>
            <person name="Pukkila P.J."/>
            <person name="Richardson P.M."/>
            <person name="Rouze P."/>
            <person name="Sanders I.R."/>
            <person name="Stajich J.E."/>
            <person name="Tunlid A."/>
            <person name="Tuskan G."/>
            <person name="Grigoriev I.V."/>
        </authorList>
    </citation>
    <scope>NUCLEOTIDE SEQUENCE [LARGE SCALE GENOMIC DNA]</scope>
    <source>
        <strain evidence="3">S238N-H82 / ATCC MYA-4686</strain>
    </source>
</reference>
<dbReference type="GeneID" id="6084245"/>
<organism evidence="3">
    <name type="scientific">Laccaria bicolor (strain S238N-H82 / ATCC MYA-4686)</name>
    <name type="common">Bicoloured deceiver</name>
    <name type="synonym">Laccaria laccata var. bicolor</name>
    <dbReference type="NCBI Taxonomy" id="486041"/>
    <lineage>
        <taxon>Eukaryota</taxon>
        <taxon>Fungi</taxon>
        <taxon>Dikarya</taxon>
        <taxon>Basidiomycota</taxon>
        <taxon>Agaricomycotina</taxon>
        <taxon>Agaricomycetes</taxon>
        <taxon>Agaricomycetidae</taxon>
        <taxon>Agaricales</taxon>
        <taxon>Agaricineae</taxon>
        <taxon>Hydnangiaceae</taxon>
        <taxon>Laccaria</taxon>
    </lineage>
</organism>